<evidence type="ECO:0000256" key="6">
    <source>
        <dbReference type="ARBA" id="ARBA00022967"/>
    </source>
</evidence>
<dbReference type="InterPro" id="IPR044492">
    <property type="entry name" value="P_typ_ATPase_HD_dom"/>
</dbReference>
<feature type="transmembrane region" description="Helical" evidence="9">
    <location>
        <begin position="695"/>
        <end position="720"/>
    </location>
</feature>
<dbReference type="InterPro" id="IPR008250">
    <property type="entry name" value="ATPase_P-typ_transduc_dom_A_sf"/>
</dbReference>
<keyword evidence="12" id="KW-1185">Reference proteome</keyword>
<evidence type="ECO:0000256" key="1">
    <source>
        <dbReference type="ARBA" id="ARBA00004141"/>
    </source>
</evidence>
<protein>
    <submittedName>
        <fullName evidence="11">Cation-transporting P-type ATPase</fullName>
    </submittedName>
</protein>
<keyword evidence="6" id="KW-1278">Translocase</keyword>
<evidence type="ECO:0000256" key="8">
    <source>
        <dbReference type="ARBA" id="ARBA00023136"/>
    </source>
</evidence>
<dbReference type="InterPro" id="IPR050510">
    <property type="entry name" value="Cation_transp_ATPase_P-type"/>
</dbReference>
<dbReference type="PANTHER" id="PTHR43294">
    <property type="entry name" value="SODIUM/POTASSIUM-TRANSPORTING ATPASE SUBUNIT ALPHA"/>
    <property type="match status" value="1"/>
</dbReference>
<feature type="transmembrane region" description="Helical" evidence="9">
    <location>
        <begin position="250"/>
        <end position="269"/>
    </location>
</feature>
<feature type="transmembrane region" description="Helical" evidence="9">
    <location>
        <begin position="838"/>
        <end position="855"/>
    </location>
</feature>
<dbReference type="Gene3D" id="2.70.150.10">
    <property type="entry name" value="Calcium-transporting ATPase, cytoplasmic transduction domain A"/>
    <property type="match status" value="1"/>
</dbReference>
<feature type="transmembrane region" description="Helical" evidence="9">
    <location>
        <begin position="797"/>
        <end position="817"/>
    </location>
</feature>
<dbReference type="InterPro" id="IPR004014">
    <property type="entry name" value="ATPase_P-typ_cation-transptr_N"/>
</dbReference>
<dbReference type="SFLD" id="SFLDG00002">
    <property type="entry name" value="C1.7:_P-type_atpase_like"/>
    <property type="match status" value="1"/>
</dbReference>
<dbReference type="Gene3D" id="3.40.50.1000">
    <property type="entry name" value="HAD superfamily/HAD-like"/>
    <property type="match status" value="1"/>
</dbReference>
<keyword evidence="3 9" id="KW-0812">Transmembrane</keyword>
<dbReference type="InterPro" id="IPR023214">
    <property type="entry name" value="HAD_sf"/>
</dbReference>
<dbReference type="InterPro" id="IPR059000">
    <property type="entry name" value="ATPase_P-type_domA"/>
</dbReference>
<comment type="caution">
    <text evidence="11">The sequence shown here is derived from an EMBL/GenBank/DDBJ whole genome shotgun (WGS) entry which is preliminary data.</text>
</comment>
<dbReference type="Gene3D" id="1.20.1110.10">
    <property type="entry name" value="Calcium-transporting ATPase, transmembrane domain"/>
    <property type="match status" value="1"/>
</dbReference>
<dbReference type="CDD" id="cd02080">
    <property type="entry name" value="P-type_ATPase_cation"/>
    <property type="match status" value="1"/>
</dbReference>
<evidence type="ECO:0000256" key="5">
    <source>
        <dbReference type="ARBA" id="ARBA00022840"/>
    </source>
</evidence>
<dbReference type="Gene3D" id="3.40.1110.10">
    <property type="entry name" value="Calcium-transporting ATPase, cytoplasmic domain N"/>
    <property type="match status" value="1"/>
</dbReference>
<dbReference type="EMBL" id="JARHUD010000006">
    <property type="protein sequence ID" value="MDF2096413.1"/>
    <property type="molecule type" value="Genomic_DNA"/>
</dbReference>
<dbReference type="Proteomes" id="UP001215503">
    <property type="component" value="Unassembled WGS sequence"/>
</dbReference>
<keyword evidence="4" id="KW-0547">Nucleotide-binding</keyword>
<dbReference type="SMART" id="SM00831">
    <property type="entry name" value="Cation_ATPase_N"/>
    <property type="match status" value="1"/>
</dbReference>
<dbReference type="SUPFAM" id="SSF81660">
    <property type="entry name" value="Metal cation-transporting ATPase, ATP-binding domain N"/>
    <property type="match status" value="1"/>
</dbReference>
<keyword evidence="8 9" id="KW-0472">Membrane</keyword>
<dbReference type="PROSITE" id="PS00154">
    <property type="entry name" value="ATPASE_E1_E2"/>
    <property type="match status" value="1"/>
</dbReference>
<evidence type="ECO:0000256" key="4">
    <source>
        <dbReference type="ARBA" id="ARBA00022741"/>
    </source>
</evidence>
<feature type="transmembrane region" description="Helical" evidence="9">
    <location>
        <begin position="768"/>
        <end position="791"/>
    </location>
</feature>
<dbReference type="InterPro" id="IPR001757">
    <property type="entry name" value="P_typ_ATPase"/>
</dbReference>
<comment type="similarity">
    <text evidence="2">Belongs to the cation transport ATPase (P-type) (TC 3.A.3) family. Type IIA subfamily.</text>
</comment>
<feature type="transmembrane region" description="Helical" evidence="9">
    <location>
        <begin position="867"/>
        <end position="886"/>
    </location>
</feature>
<dbReference type="RefSeq" id="WP_275822822.1">
    <property type="nucleotide sequence ID" value="NZ_JARHUD010000006.1"/>
</dbReference>
<dbReference type="Pfam" id="PF00122">
    <property type="entry name" value="E1-E2_ATPase"/>
    <property type="match status" value="1"/>
</dbReference>
<evidence type="ECO:0000256" key="9">
    <source>
        <dbReference type="SAM" id="Phobius"/>
    </source>
</evidence>
<dbReference type="SUPFAM" id="SSF81653">
    <property type="entry name" value="Calcium ATPase, transduction domain A"/>
    <property type="match status" value="1"/>
</dbReference>
<dbReference type="NCBIfam" id="TIGR01494">
    <property type="entry name" value="ATPase_P-type"/>
    <property type="match status" value="2"/>
</dbReference>
<keyword evidence="7 9" id="KW-1133">Transmembrane helix</keyword>
<sequence>MPDASDTPPPWHHRPVREIFEELATSERGLADAEAERRLEEHGPNRLQPPKGRGPLRRFLAQFENVLIQVLVVAALITALLGHWIDSAVILGVVIINAAVGFFQEGKAERALEAIRDMLSPEATVVRDGQRRTIDAGTLVPGDLVLLKSGDKVPADLRLHQTRSLQVQEAALTGESLPSEKDSEPVEIDALLGDRRSMAYAGTLVTQGKAAGVVVATGPRTEIGRISGMMADVAPMTTPLLRKMAQFGRWLSLGILVLAALTFAFGILLRDYDASEMFLAAVGLAVAAIPEGLPAILTITLAIGVTRMAGRNAIIRRLPAVETLGSVTVICSDKTGTLTRNELSVQRLITAEYDLEVSGTGYGPEGTFSCDGNRCDPKDLRAVEAALLGGLRCNDAELHETAEGWILQGNPTDGALLALAAKAGRDLGYEQKACPRSDVIPFESEHKFMASLHHDHRGQRMIYVKGAPEIVLERCDRELAEAERRPIDREAWLSRIEALADQGMRVLAIAEADAAPDKLALTFDDVKGGLTLLGIYGIIDLPRDEAIAAVARCHRAGIAVRMITGDHGATALAIARKLGLGQNGKVLTGQDLATMDQAALEGAAGEVEVFARTTPEQKLRLVEALQRRGEVVAMTGDGVNDAPALKTADVGVAMGHKGTEAAKEASEMVLADDNFASIAQAVEEGRRVYDNLNKAILFILPTNGGEAFVIIAAILLGLSLPITPVQILWVNMITAVTLALALAFEKAELDIMDRPPRPPREPLLSGFLLWRILLVSLLLLGAALGLFLWLIQQGASLEVARTAAVNALVVGEITYLINTRHLRASCLSWEALTGSRPVLIAIGVVVVLQGLFTYAPPMQLLFGSASLGGQEWALIFGGGLLLFGIVEIEKAVRRRWW</sequence>
<dbReference type="PANTHER" id="PTHR43294:SF20">
    <property type="entry name" value="P-TYPE ATPASE"/>
    <property type="match status" value="1"/>
</dbReference>
<evidence type="ECO:0000256" key="3">
    <source>
        <dbReference type="ARBA" id="ARBA00022692"/>
    </source>
</evidence>
<feature type="transmembrane region" description="Helical" evidence="9">
    <location>
        <begin position="59"/>
        <end position="81"/>
    </location>
</feature>
<evidence type="ECO:0000313" key="12">
    <source>
        <dbReference type="Proteomes" id="UP001215503"/>
    </source>
</evidence>
<name>A0ABT5YNA3_9PROT</name>
<gene>
    <name evidence="11" type="ORF">P2G67_10540</name>
</gene>
<comment type="subcellular location">
    <subcellularLocation>
        <location evidence="1">Membrane</location>
        <topology evidence="1">Multi-pass membrane protein</topology>
    </subcellularLocation>
</comment>
<dbReference type="SUPFAM" id="SSF56784">
    <property type="entry name" value="HAD-like"/>
    <property type="match status" value="1"/>
</dbReference>
<dbReference type="InterPro" id="IPR036412">
    <property type="entry name" value="HAD-like_sf"/>
</dbReference>
<evidence type="ECO:0000259" key="10">
    <source>
        <dbReference type="SMART" id="SM00831"/>
    </source>
</evidence>
<keyword evidence="5" id="KW-0067">ATP-binding</keyword>
<dbReference type="PRINTS" id="PR00121">
    <property type="entry name" value="NAKATPASE"/>
</dbReference>
<evidence type="ECO:0000313" key="11">
    <source>
        <dbReference type="EMBL" id="MDF2096413.1"/>
    </source>
</evidence>
<dbReference type="Pfam" id="PF13246">
    <property type="entry name" value="Cation_ATPase"/>
    <property type="match status" value="1"/>
</dbReference>
<accession>A0ABT5YNA3</accession>
<evidence type="ECO:0000256" key="2">
    <source>
        <dbReference type="ARBA" id="ARBA00005675"/>
    </source>
</evidence>
<dbReference type="Pfam" id="PF00690">
    <property type="entry name" value="Cation_ATPase_N"/>
    <property type="match status" value="1"/>
</dbReference>
<dbReference type="SFLD" id="SFLDF00027">
    <property type="entry name" value="p-type_atpase"/>
    <property type="match status" value="1"/>
</dbReference>
<feature type="domain" description="Cation-transporting P-type ATPase N-terminal" evidence="10">
    <location>
        <begin position="10"/>
        <end position="83"/>
    </location>
</feature>
<dbReference type="InterPro" id="IPR023299">
    <property type="entry name" value="ATPase_P-typ_cyto_dom_N"/>
</dbReference>
<dbReference type="Pfam" id="PF08282">
    <property type="entry name" value="Hydrolase_3"/>
    <property type="match status" value="1"/>
</dbReference>
<dbReference type="InterPro" id="IPR006068">
    <property type="entry name" value="ATPase_P-typ_cation-transptr_C"/>
</dbReference>
<dbReference type="InterPro" id="IPR018303">
    <property type="entry name" value="ATPase_P-typ_P_site"/>
</dbReference>
<dbReference type="SFLD" id="SFLDS00003">
    <property type="entry name" value="Haloacid_Dehalogenase"/>
    <property type="match status" value="1"/>
</dbReference>
<dbReference type="Pfam" id="PF00689">
    <property type="entry name" value="Cation_ATPase_C"/>
    <property type="match status" value="1"/>
</dbReference>
<dbReference type="PRINTS" id="PR00119">
    <property type="entry name" value="CATATPASE"/>
</dbReference>
<reference evidence="11 12" key="1">
    <citation type="submission" date="2023-03" db="EMBL/GenBank/DDBJ databases">
        <title>Fodinicurvata sp. CAU 1616 isolated from sea sendiment.</title>
        <authorList>
            <person name="Kim W."/>
        </authorList>
    </citation>
    <scope>NUCLEOTIDE SEQUENCE [LARGE SCALE GENOMIC DNA]</scope>
    <source>
        <strain evidence="11 12">CAU 1616</strain>
    </source>
</reference>
<dbReference type="SUPFAM" id="SSF81665">
    <property type="entry name" value="Calcium ATPase, transmembrane domain M"/>
    <property type="match status" value="1"/>
</dbReference>
<feature type="transmembrane region" description="Helical" evidence="9">
    <location>
        <begin position="281"/>
        <end position="306"/>
    </location>
</feature>
<proteinExistence type="inferred from homology"/>
<feature type="transmembrane region" description="Helical" evidence="9">
    <location>
        <begin position="726"/>
        <end position="747"/>
    </location>
</feature>
<organism evidence="11 12">
    <name type="scientific">Aquibaculum arenosum</name>
    <dbReference type="NCBI Taxonomy" id="3032591"/>
    <lineage>
        <taxon>Bacteria</taxon>
        <taxon>Pseudomonadati</taxon>
        <taxon>Pseudomonadota</taxon>
        <taxon>Alphaproteobacteria</taxon>
        <taxon>Rhodospirillales</taxon>
        <taxon>Rhodovibrionaceae</taxon>
        <taxon>Aquibaculum</taxon>
    </lineage>
</organism>
<dbReference type="InterPro" id="IPR023298">
    <property type="entry name" value="ATPase_P-typ_TM_dom_sf"/>
</dbReference>
<evidence type="ECO:0000256" key="7">
    <source>
        <dbReference type="ARBA" id="ARBA00022989"/>
    </source>
</evidence>